<feature type="chain" id="PRO_5047229322" description="Type VI secretion protein" evidence="1">
    <location>
        <begin position="19"/>
        <end position="128"/>
    </location>
</feature>
<keyword evidence="1" id="KW-0732">Signal</keyword>
<evidence type="ECO:0008006" key="4">
    <source>
        <dbReference type="Google" id="ProtNLM"/>
    </source>
</evidence>
<protein>
    <recommendedName>
        <fullName evidence="4">Type VI secretion protein</fullName>
    </recommendedName>
</protein>
<dbReference type="Gene3D" id="1.20.120.1620">
    <property type="match status" value="1"/>
</dbReference>
<feature type="signal peptide" evidence="1">
    <location>
        <begin position="1"/>
        <end position="18"/>
    </location>
</feature>
<reference evidence="2 3" key="1">
    <citation type="submission" date="2019-10" db="EMBL/GenBank/DDBJ databases">
        <title>Taxonomy of Antarctic Massilia spp.: description of Massilia rubra sp. nov., Massilia aquatica sp. nov., Massilia mucilaginosa sp. nov., Massilia frigida sp. nov. isolated from streams, lakes and regoliths.</title>
        <authorList>
            <person name="Holochova P."/>
            <person name="Sedlacek I."/>
            <person name="Kralova S."/>
            <person name="Maslanova I."/>
            <person name="Busse H.-J."/>
            <person name="Stankova E."/>
            <person name="Vrbovska V."/>
            <person name="Kovarovic V."/>
            <person name="Bartak M."/>
            <person name="Svec P."/>
            <person name="Pantucek R."/>
        </authorList>
    </citation>
    <scope>NUCLEOTIDE SEQUENCE [LARGE SCALE GENOMIC DNA]</scope>
    <source>
        <strain evidence="2 3">CCM 8694</strain>
    </source>
</reference>
<organism evidence="2 3">
    <name type="scientific">Massilia genomosp. 1</name>
    <dbReference type="NCBI Taxonomy" id="2609280"/>
    <lineage>
        <taxon>Bacteria</taxon>
        <taxon>Pseudomonadati</taxon>
        <taxon>Pseudomonadota</taxon>
        <taxon>Betaproteobacteria</taxon>
        <taxon>Burkholderiales</taxon>
        <taxon>Oxalobacteraceae</taxon>
        <taxon>Telluria group</taxon>
        <taxon>Massilia</taxon>
    </lineage>
</organism>
<evidence type="ECO:0000256" key="1">
    <source>
        <dbReference type="SAM" id="SignalP"/>
    </source>
</evidence>
<proteinExistence type="predicted"/>
<evidence type="ECO:0000313" key="2">
    <source>
        <dbReference type="EMBL" id="NHZ65692.1"/>
    </source>
</evidence>
<sequence>MRASAVALTLALALPAHISAQGRQLKPMTESYSQKNLLKNWTFSACLAMNAKDAATKADANAAASAYMEFGRQRIEAYDALRKLAEKYASLSYSGSIPSEFNTMKCIDLFHSSELDRLVTTLTKPERP</sequence>
<gene>
    <name evidence="2" type="ORF">F1735_25890</name>
</gene>
<keyword evidence="3" id="KW-1185">Reference proteome</keyword>
<dbReference type="Pfam" id="PF16695">
    <property type="entry name" value="Tai4"/>
    <property type="match status" value="1"/>
</dbReference>
<dbReference type="Proteomes" id="UP000610594">
    <property type="component" value="Unassembled WGS sequence"/>
</dbReference>
<dbReference type="InterPro" id="IPR038314">
    <property type="entry name" value="T6SS_sf"/>
</dbReference>
<dbReference type="EMBL" id="WHJF01000094">
    <property type="protein sequence ID" value="NHZ65692.1"/>
    <property type="molecule type" value="Genomic_DNA"/>
</dbReference>
<evidence type="ECO:0000313" key="3">
    <source>
        <dbReference type="Proteomes" id="UP000610594"/>
    </source>
</evidence>
<dbReference type="InterPro" id="IPR032032">
    <property type="entry name" value="Tai4"/>
</dbReference>
<accession>A0ABX0N1B6</accession>
<name>A0ABX0N1B6_9BURK</name>
<comment type="caution">
    <text evidence="2">The sequence shown here is derived from an EMBL/GenBank/DDBJ whole genome shotgun (WGS) entry which is preliminary data.</text>
</comment>